<evidence type="ECO:0000313" key="4">
    <source>
        <dbReference type="Proteomes" id="UP001501237"/>
    </source>
</evidence>
<protein>
    <recommendedName>
        <fullName evidence="2">PPM-type phosphatase domain-containing protein</fullName>
    </recommendedName>
</protein>
<dbReference type="Proteomes" id="UP001501237">
    <property type="component" value="Unassembled WGS sequence"/>
</dbReference>
<feature type="domain" description="PPM-type phosphatase" evidence="2">
    <location>
        <begin position="75"/>
        <end position="263"/>
    </location>
</feature>
<dbReference type="EMBL" id="BAAAUV010000021">
    <property type="protein sequence ID" value="GAA3231015.1"/>
    <property type="molecule type" value="Genomic_DNA"/>
</dbReference>
<evidence type="ECO:0000313" key="3">
    <source>
        <dbReference type="EMBL" id="GAA3231015.1"/>
    </source>
</evidence>
<reference evidence="4" key="1">
    <citation type="journal article" date="2019" name="Int. J. Syst. Evol. Microbiol.">
        <title>The Global Catalogue of Microorganisms (GCM) 10K type strain sequencing project: providing services to taxonomists for standard genome sequencing and annotation.</title>
        <authorList>
            <consortium name="The Broad Institute Genomics Platform"/>
            <consortium name="The Broad Institute Genome Sequencing Center for Infectious Disease"/>
            <person name="Wu L."/>
            <person name="Ma J."/>
        </authorList>
    </citation>
    <scope>NUCLEOTIDE SEQUENCE [LARGE SCALE GENOMIC DNA]</scope>
    <source>
        <strain evidence="4">JCM 9377</strain>
    </source>
</reference>
<dbReference type="Pfam" id="PF13672">
    <property type="entry name" value="PP2C_2"/>
    <property type="match status" value="1"/>
</dbReference>
<name>A0ABP6QL68_9ACTN</name>
<dbReference type="InterPro" id="IPR001932">
    <property type="entry name" value="PPM-type_phosphatase-like_dom"/>
</dbReference>
<evidence type="ECO:0000256" key="1">
    <source>
        <dbReference type="SAM" id="MobiDB-lite"/>
    </source>
</evidence>
<evidence type="ECO:0000259" key="2">
    <source>
        <dbReference type="Pfam" id="PF13672"/>
    </source>
</evidence>
<sequence length="295" mass="31154">MPWPFRRGEDDTLTGDQMAFPSPFGQTPAAARMPWRLPDEPALSGIAADAASVGGLTVRAASLVGPGHRCAEPAGPRQDAYKLGRDAAGRYLIVAVADGMSDSSRAHLGASVAVSALVGRLRADLNRDAPLRAPEIFLEAARQMSGAAEQFGVTENDVRAAALAAVIPVLPDGSGRREIWLASVADVCGWLREPRGWRRLAGAEKTGFDAGTLTEFLPFHPDRATATTVVLEPGAVVALTSDGVGDALGQAEATSAWFAERWTRPPHISLFLQEVGFEANGHLDDRTAVVVWCGP</sequence>
<gene>
    <name evidence="3" type="ORF">GCM10010468_61900</name>
</gene>
<feature type="compositionally biased region" description="Basic and acidic residues" evidence="1">
    <location>
        <begin position="1"/>
        <end position="10"/>
    </location>
</feature>
<keyword evidence="4" id="KW-1185">Reference proteome</keyword>
<organism evidence="3 4">
    <name type="scientific">Actinocorallia longicatena</name>
    <dbReference type="NCBI Taxonomy" id="111803"/>
    <lineage>
        <taxon>Bacteria</taxon>
        <taxon>Bacillati</taxon>
        <taxon>Actinomycetota</taxon>
        <taxon>Actinomycetes</taxon>
        <taxon>Streptosporangiales</taxon>
        <taxon>Thermomonosporaceae</taxon>
        <taxon>Actinocorallia</taxon>
    </lineage>
</organism>
<accession>A0ABP6QL68</accession>
<comment type="caution">
    <text evidence="3">The sequence shown here is derived from an EMBL/GenBank/DDBJ whole genome shotgun (WGS) entry which is preliminary data.</text>
</comment>
<dbReference type="SUPFAM" id="SSF81606">
    <property type="entry name" value="PP2C-like"/>
    <property type="match status" value="1"/>
</dbReference>
<proteinExistence type="predicted"/>
<dbReference type="Gene3D" id="3.60.40.10">
    <property type="entry name" value="PPM-type phosphatase domain"/>
    <property type="match status" value="1"/>
</dbReference>
<dbReference type="InterPro" id="IPR036457">
    <property type="entry name" value="PPM-type-like_dom_sf"/>
</dbReference>
<dbReference type="RefSeq" id="WP_344835390.1">
    <property type="nucleotide sequence ID" value="NZ_BAAAUV010000021.1"/>
</dbReference>
<feature type="region of interest" description="Disordered" evidence="1">
    <location>
        <begin position="1"/>
        <end position="25"/>
    </location>
</feature>